<reference evidence="2" key="1">
    <citation type="submission" date="2022-11" db="EMBL/GenBank/DDBJ databases">
        <authorList>
            <person name="Morgan W.R."/>
            <person name="Tartar A."/>
        </authorList>
    </citation>
    <scope>NUCLEOTIDE SEQUENCE</scope>
    <source>
        <strain evidence="2">ARSEF 373</strain>
    </source>
</reference>
<evidence type="ECO:0000313" key="2">
    <source>
        <dbReference type="EMBL" id="DAZ99991.1"/>
    </source>
</evidence>
<dbReference type="GO" id="GO:0030178">
    <property type="term" value="P:negative regulation of Wnt signaling pathway"/>
    <property type="evidence" value="ECO:0007669"/>
    <property type="project" value="TreeGrafter"/>
</dbReference>
<dbReference type="PANTHER" id="PTHR46472:SF1">
    <property type="entry name" value="NUCLEOREDOXIN"/>
    <property type="match status" value="1"/>
</dbReference>
<dbReference type="GO" id="GO:0005634">
    <property type="term" value="C:nucleus"/>
    <property type="evidence" value="ECO:0007669"/>
    <property type="project" value="TreeGrafter"/>
</dbReference>
<name>A0AAV2Z003_9STRA</name>
<feature type="domain" description="Thioredoxin" evidence="1">
    <location>
        <begin position="1"/>
        <end position="168"/>
    </location>
</feature>
<sequence>MSFWTELVGDQVLTKNGLVPTAEHFKDKKVVGLYASAHWCPPCRAFTPLLSTVYDDLVEEYSDIEIVFLSSDKELDQFNEYYGEMPFVAVPYEDRQRQLDLKQKYDIFGVPILMFFDEQGERLTVDGQKLVEDCKGDVAKLHDMLTSGEELPRGDVAQYMEKLNALKKGIYPVAPSWPEFFGEELLTKSDPQSTSSLLSEKSVIGMYVGMGEHPKCKTFTPVLTAAYDGLVKANHDVEIVLVSLDREEEAFNTLRGEFAFPSLPYPSDNLKEKIFEQYLLTALPALYWFNGKGEVITHDGVKLVEDAEGDAEKLWQSLTAN</sequence>
<dbReference type="GO" id="GO:0031397">
    <property type="term" value="P:negative regulation of protein ubiquitination"/>
    <property type="evidence" value="ECO:0007669"/>
    <property type="project" value="TreeGrafter"/>
</dbReference>
<dbReference type="AlphaFoldDB" id="A0AAV2Z003"/>
<keyword evidence="3" id="KW-1185">Reference proteome</keyword>
<dbReference type="PANTHER" id="PTHR46472">
    <property type="entry name" value="NUCLEOREDOXIN"/>
    <property type="match status" value="1"/>
</dbReference>
<dbReference type="GO" id="GO:0004791">
    <property type="term" value="F:thioredoxin-disulfide reductase (NADPH) activity"/>
    <property type="evidence" value="ECO:0007669"/>
    <property type="project" value="TreeGrafter"/>
</dbReference>
<reference evidence="2" key="2">
    <citation type="journal article" date="2023" name="Microbiol Resour">
        <title>Decontamination and Annotation of the Draft Genome Sequence of the Oomycete Lagenidium giganteum ARSEF 373.</title>
        <authorList>
            <person name="Morgan W.R."/>
            <person name="Tartar A."/>
        </authorList>
    </citation>
    <scope>NUCLEOTIDE SEQUENCE</scope>
    <source>
        <strain evidence="2">ARSEF 373</strain>
    </source>
</reference>
<comment type="caution">
    <text evidence="2">The sequence shown here is derived from an EMBL/GenBank/DDBJ whole genome shotgun (WGS) entry which is preliminary data.</text>
</comment>
<evidence type="ECO:0000259" key="1">
    <source>
        <dbReference type="PROSITE" id="PS51352"/>
    </source>
</evidence>
<dbReference type="SUPFAM" id="SSF52833">
    <property type="entry name" value="Thioredoxin-like"/>
    <property type="match status" value="2"/>
</dbReference>
<accession>A0AAV2Z003</accession>
<dbReference type="PROSITE" id="PS51352">
    <property type="entry name" value="THIOREDOXIN_2"/>
    <property type="match status" value="1"/>
</dbReference>
<organism evidence="2 3">
    <name type="scientific">Lagenidium giganteum</name>
    <dbReference type="NCBI Taxonomy" id="4803"/>
    <lineage>
        <taxon>Eukaryota</taxon>
        <taxon>Sar</taxon>
        <taxon>Stramenopiles</taxon>
        <taxon>Oomycota</taxon>
        <taxon>Peronosporomycetes</taxon>
        <taxon>Pythiales</taxon>
        <taxon>Pythiaceae</taxon>
    </lineage>
</organism>
<proteinExistence type="predicted"/>
<dbReference type="Proteomes" id="UP001146120">
    <property type="component" value="Unassembled WGS sequence"/>
</dbReference>
<dbReference type="InterPro" id="IPR013766">
    <property type="entry name" value="Thioredoxin_domain"/>
</dbReference>
<gene>
    <name evidence="2" type="ORF">N0F65_001995</name>
</gene>
<dbReference type="InterPro" id="IPR036249">
    <property type="entry name" value="Thioredoxin-like_sf"/>
</dbReference>
<protein>
    <recommendedName>
        <fullName evidence="1">Thioredoxin domain-containing protein</fullName>
    </recommendedName>
</protein>
<dbReference type="Gene3D" id="3.40.30.10">
    <property type="entry name" value="Glutaredoxin"/>
    <property type="match status" value="2"/>
</dbReference>
<dbReference type="EMBL" id="DAKRPA010000072">
    <property type="protein sequence ID" value="DAZ99991.1"/>
    <property type="molecule type" value="Genomic_DNA"/>
</dbReference>
<evidence type="ECO:0000313" key="3">
    <source>
        <dbReference type="Proteomes" id="UP001146120"/>
    </source>
</evidence>
<dbReference type="InterPro" id="IPR012336">
    <property type="entry name" value="Thioredoxin-like_fold"/>
</dbReference>
<dbReference type="Pfam" id="PF13905">
    <property type="entry name" value="Thioredoxin_8"/>
    <property type="match status" value="2"/>
</dbReference>